<keyword evidence="11" id="KW-0325">Glycoprotein</keyword>
<evidence type="ECO:0000259" key="14">
    <source>
        <dbReference type="Pfam" id="PF17039"/>
    </source>
</evidence>
<keyword evidence="6 12" id="KW-0812">Transmembrane</keyword>
<dbReference type="EC" id="2.4.1.-" evidence="12"/>
<keyword evidence="10" id="KW-0472">Membrane</keyword>
<evidence type="ECO:0000259" key="13">
    <source>
        <dbReference type="Pfam" id="PF00852"/>
    </source>
</evidence>
<feature type="domain" description="Fucosyltransferase C-terminal" evidence="13">
    <location>
        <begin position="361"/>
        <end position="534"/>
    </location>
</feature>
<comment type="similarity">
    <text evidence="3 12">Belongs to the glycosyltransferase 10 family.</text>
</comment>
<dbReference type="InterPro" id="IPR001503">
    <property type="entry name" value="Glyco_trans_10"/>
</dbReference>
<dbReference type="Pfam" id="PF17039">
    <property type="entry name" value="Glyco_tran_10_N"/>
    <property type="match status" value="1"/>
</dbReference>
<dbReference type="PANTHER" id="PTHR48438:SF1">
    <property type="entry name" value="ALPHA-(1,3)-FUCOSYLTRANSFERASE C-RELATED"/>
    <property type="match status" value="1"/>
</dbReference>
<dbReference type="GO" id="GO:0000139">
    <property type="term" value="C:Golgi membrane"/>
    <property type="evidence" value="ECO:0007669"/>
    <property type="project" value="UniProtKB-SubCell"/>
</dbReference>
<dbReference type="InterPro" id="IPR055270">
    <property type="entry name" value="Glyco_tran_10_C"/>
</dbReference>
<keyword evidence="8" id="KW-1133">Transmembrane helix</keyword>
<evidence type="ECO:0000256" key="5">
    <source>
        <dbReference type="ARBA" id="ARBA00022679"/>
    </source>
</evidence>
<evidence type="ECO:0000256" key="1">
    <source>
        <dbReference type="ARBA" id="ARBA00004323"/>
    </source>
</evidence>
<dbReference type="Gene3D" id="3.40.50.11660">
    <property type="entry name" value="Glycosyl transferase family 10, C-terminal domain"/>
    <property type="match status" value="1"/>
</dbReference>
<evidence type="ECO:0000256" key="6">
    <source>
        <dbReference type="ARBA" id="ARBA00022692"/>
    </source>
</evidence>
<evidence type="ECO:0000256" key="7">
    <source>
        <dbReference type="ARBA" id="ARBA00022968"/>
    </source>
</evidence>
<dbReference type="Pfam" id="PF00852">
    <property type="entry name" value="Glyco_transf_10"/>
    <property type="match status" value="1"/>
</dbReference>
<dbReference type="InterPro" id="IPR038577">
    <property type="entry name" value="GT10-like_C_sf"/>
</dbReference>
<dbReference type="PANTHER" id="PTHR48438">
    <property type="entry name" value="ALPHA-(1,3)-FUCOSYLTRANSFERASE C-RELATED"/>
    <property type="match status" value="1"/>
</dbReference>
<evidence type="ECO:0000313" key="16">
    <source>
        <dbReference type="Proteomes" id="UP000594262"/>
    </source>
</evidence>
<evidence type="ECO:0000256" key="10">
    <source>
        <dbReference type="ARBA" id="ARBA00023136"/>
    </source>
</evidence>
<keyword evidence="7" id="KW-0735">Signal-anchor</keyword>
<dbReference type="UniPathway" id="UPA00378"/>
<evidence type="ECO:0000256" key="9">
    <source>
        <dbReference type="ARBA" id="ARBA00023034"/>
    </source>
</evidence>
<accession>A0A7M5XGP3</accession>
<keyword evidence="4 12" id="KW-0328">Glycosyltransferase</keyword>
<sequence>QRFIWPKKKYRSIKNMQVTRIKVRELCLLLCLLSLCLIMVVRYRAPEDKKQIRKKRAQHVIPQDKPVPPRYSGKLNSPGDLLIDLERKILLKNEVSNAISDREAENEKRMSQLESKLFQRLNIIESKVNRNEDLLLEIDRLLKTKSKVNEPKPPATKIKLQTRDFSIMYEIHKKVWNKLTESEIKEFYNRERISHLKYNKRILDIERDRHLLMELFPGPDESRDRVTDQLMVKIKVNTTKTIFVSGSNVNNQKKFQADQCNVDKCFITSNPKYASVADALYVEHKMPYRFLREKNINKNRVNMVFQLESSRNYPSISILPDGLNWTASYRVDSVLYAPYERFTSFLNVTELPTKPKENYAKGKTKMAAWYVSNCGAASGRKNYVKELQKYISVDIYGRCGKPCPKNNKKCYDQLNNDYKFYLAFENSNCKDYFTEKVYWNGLFYRIIPVVFGAHPEEYKRIVPPHSYIHTDQFASPKELAEYLIFLDQHDDLYNQYFLWKDTGSFINTKFMCRMCTMVHLAPHFPMWYSDANKWWRSKDNCVDPTKNGDGVSYGTWRNKPLPKQHSNFVKYGYKRYG</sequence>
<keyword evidence="9 12" id="KW-0333">Golgi apparatus</keyword>
<protein>
    <recommendedName>
        <fullName evidence="12">Fucosyltransferase</fullName>
        <ecNumber evidence="12">2.4.1.-</ecNumber>
    </recommendedName>
</protein>
<dbReference type="SUPFAM" id="SSF53756">
    <property type="entry name" value="UDP-Glycosyltransferase/glycogen phosphorylase"/>
    <property type="match status" value="1"/>
</dbReference>
<comment type="subcellular location">
    <subcellularLocation>
        <location evidence="1">Golgi apparatus membrane</location>
        <topology evidence="1">Single-pass type II membrane protein</topology>
    </subcellularLocation>
    <subcellularLocation>
        <location evidence="12">Golgi apparatus</location>
        <location evidence="12">Golgi stack membrane</location>
        <topology evidence="12">Single-pass type II membrane protein</topology>
    </subcellularLocation>
</comment>
<reference evidence="15" key="1">
    <citation type="submission" date="2021-01" db="UniProtKB">
        <authorList>
            <consortium name="EnsemblMetazoa"/>
        </authorList>
    </citation>
    <scope>IDENTIFICATION</scope>
</reference>
<dbReference type="FunFam" id="3.40.50.11660:FF:000004">
    <property type="entry name" value="Glycoprotein 3-alpha-L-fucosyltransferase A"/>
    <property type="match status" value="1"/>
</dbReference>
<feature type="domain" description="Fucosyltransferase N-terminal" evidence="14">
    <location>
        <begin position="240"/>
        <end position="339"/>
    </location>
</feature>
<dbReference type="GO" id="GO:0008417">
    <property type="term" value="F:fucosyltransferase activity"/>
    <property type="evidence" value="ECO:0007669"/>
    <property type="project" value="InterPro"/>
</dbReference>
<evidence type="ECO:0000256" key="12">
    <source>
        <dbReference type="RuleBase" id="RU003832"/>
    </source>
</evidence>
<evidence type="ECO:0000256" key="2">
    <source>
        <dbReference type="ARBA" id="ARBA00004922"/>
    </source>
</evidence>
<organism evidence="15 16">
    <name type="scientific">Clytia hemisphaerica</name>
    <dbReference type="NCBI Taxonomy" id="252671"/>
    <lineage>
        <taxon>Eukaryota</taxon>
        <taxon>Metazoa</taxon>
        <taxon>Cnidaria</taxon>
        <taxon>Hydrozoa</taxon>
        <taxon>Hydroidolina</taxon>
        <taxon>Leptothecata</taxon>
        <taxon>Obeliida</taxon>
        <taxon>Clytiidae</taxon>
        <taxon>Clytia</taxon>
    </lineage>
</organism>
<proteinExistence type="inferred from homology"/>
<keyword evidence="16" id="KW-1185">Reference proteome</keyword>
<evidence type="ECO:0000256" key="11">
    <source>
        <dbReference type="ARBA" id="ARBA00023180"/>
    </source>
</evidence>
<dbReference type="InterPro" id="IPR031481">
    <property type="entry name" value="Glyco_tran_10_N"/>
</dbReference>
<evidence type="ECO:0000313" key="15">
    <source>
        <dbReference type="EnsemblMetazoa" id="CLYHEMP022629.3"/>
    </source>
</evidence>
<dbReference type="Proteomes" id="UP000594262">
    <property type="component" value="Unplaced"/>
</dbReference>
<name>A0A7M5XGP3_9CNID</name>
<comment type="pathway">
    <text evidence="2">Protein modification; protein glycosylation.</text>
</comment>
<dbReference type="EnsemblMetazoa" id="CLYHEMT022629.3">
    <property type="protein sequence ID" value="CLYHEMP022629.3"/>
    <property type="gene ID" value="CLYHEMG022629"/>
</dbReference>
<dbReference type="AlphaFoldDB" id="A0A7M5XGP3"/>
<keyword evidence="5 12" id="KW-0808">Transferase</keyword>
<dbReference type="GO" id="GO:0032580">
    <property type="term" value="C:Golgi cisterna membrane"/>
    <property type="evidence" value="ECO:0007669"/>
    <property type="project" value="UniProtKB-SubCell"/>
</dbReference>
<evidence type="ECO:0000256" key="3">
    <source>
        <dbReference type="ARBA" id="ARBA00008919"/>
    </source>
</evidence>
<dbReference type="OrthoDB" id="427096at2759"/>
<evidence type="ECO:0000256" key="8">
    <source>
        <dbReference type="ARBA" id="ARBA00022989"/>
    </source>
</evidence>
<evidence type="ECO:0000256" key="4">
    <source>
        <dbReference type="ARBA" id="ARBA00022676"/>
    </source>
</evidence>